<protein>
    <submittedName>
        <fullName evidence="1">Uncharacterized protein (UPF0303 family)</fullName>
    </submittedName>
</protein>
<proteinExistence type="predicted"/>
<organism evidence="1 2">
    <name type="scientific">Antiquaquibacter oligotrophicus</name>
    <dbReference type="NCBI Taxonomy" id="2880260"/>
    <lineage>
        <taxon>Bacteria</taxon>
        <taxon>Bacillati</taxon>
        <taxon>Actinomycetota</taxon>
        <taxon>Actinomycetes</taxon>
        <taxon>Micrococcales</taxon>
        <taxon>Microbacteriaceae</taxon>
        <taxon>Antiquaquibacter</taxon>
    </lineage>
</organism>
<evidence type="ECO:0000313" key="1">
    <source>
        <dbReference type="EMBL" id="MDH6180853.1"/>
    </source>
</evidence>
<name>A0ABT6KLH4_9MICO</name>
<dbReference type="InterPro" id="IPR038084">
    <property type="entry name" value="PduO/GlcC-like_sf"/>
</dbReference>
<keyword evidence="2" id="KW-1185">Reference proteome</keyword>
<accession>A0ABT6KLH4</accession>
<dbReference type="SUPFAM" id="SSF143744">
    <property type="entry name" value="GlcG-like"/>
    <property type="match status" value="1"/>
</dbReference>
<reference evidence="1 2" key="1">
    <citation type="submission" date="2023-04" db="EMBL/GenBank/DDBJ databases">
        <title>Genome Encyclopedia of Bacteria and Archaea VI: Functional Genomics of Type Strains.</title>
        <authorList>
            <person name="Whitman W."/>
        </authorList>
    </citation>
    <scope>NUCLEOTIDE SEQUENCE [LARGE SCALE GENOMIC DNA]</scope>
    <source>
        <strain evidence="1 2">SG_E_30_P1</strain>
    </source>
</reference>
<dbReference type="Pfam" id="PF03928">
    <property type="entry name" value="HbpS-like"/>
    <property type="match status" value="1"/>
</dbReference>
<dbReference type="InterPro" id="IPR005624">
    <property type="entry name" value="PduO/GlcC-like"/>
</dbReference>
<comment type="caution">
    <text evidence="1">The sequence shown here is derived from an EMBL/GenBank/DDBJ whole genome shotgun (WGS) entry which is preliminary data.</text>
</comment>
<dbReference type="RefSeq" id="WP_322133188.1">
    <property type="nucleotide sequence ID" value="NZ_CP085036.1"/>
</dbReference>
<sequence length="158" mass="17188">MSELPEFTIDDLEPLARLDVGFFGNDDAVDLGLCAIEVITERDLNLAVDIVVRGDLVFRARFGTTGPENDPWLQGKAAVALHFEEPSLLVRRRLEASGHDVADLGLDPALYRAHGGSIPIRASGELVGTITVSGEPDVVDHDVAQESLGRYLDRNDIR</sequence>
<dbReference type="PANTHER" id="PTHR28255">
    <property type="match status" value="1"/>
</dbReference>
<gene>
    <name evidence="1" type="ORF">M2152_001035</name>
</gene>
<dbReference type="InterPro" id="IPR010371">
    <property type="entry name" value="YBR137W-like"/>
</dbReference>
<evidence type="ECO:0000313" key="2">
    <source>
        <dbReference type="Proteomes" id="UP001160142"/>
    </source>
</evidence>
<dbReference type="PANTHER" id="PTHR28255:SF1">
    <property type="entry name" value="UPF0303 PROTEIN YBR137W"/>
    <property type="match status" value="1"/>
</dbReference>
<dbReference type="Proteomes" id="UP001160142">
    <property type="component" value="Unassembled WGS sequence"/>
</dbReference>
<dbReference type="Gene3D" id="3.30.450.150">
    <property type="entry name" value="Haem-degrading domain"/>
    <property type="match status" value="1"/>
</dbReference>
<dbReference type="EMBL" id="JARXVQ010000001">
    <property type="protein sequence ID" value="MDH6180853.1"/>
    <property type="molecule type" value="Genomic_DNA"/>
</dbReference>